<accession>A0A3D8TTX2</accession>
<feature type="binding site" evidence="1">
    <location>
        <position position="38"/>
    </location>
    <ligand>
        <name>Zn(2+)</name>
        <dbReference type="ChEBI" id="CHEBI:29105"/>
    </ligand>
</feature>
<evidence type="ECO:0000313" key="5">
    <source>
        <dbReference type="EMBL" id="RDX02443.1"/>
    </source>
</evidence>
<dbReference type="Proteomes" id="UP000257055">
    <property type="component" value="Unassembled WGS sequence"/>
</dbReference>
<feature type="domain" description="Methyltransferase" evidence="3">
    <location>
        <begin position="104"/>
        <end position="171"/>
    </location>
</feature>
<dbReference type="EMBL" id="LARY01000001">
    <property type="protein sequence ID" value="RDX02443.1"/>
    <property type="molecule type" value="Genomic_DNA"/>
</dbReference>
<sequence length="290" mass="32948">MKSKLEQSSELIEMSAALMRCPICETDLQFQAPRSLVCKEKHSFDLAKPGYLFLARHALKATKYDQTLFEARKRLIRTGFFKETMAEVLAQIEALQKSKLVLFDAGSGEGSHLAFLTKQLQETVRFAFGFDLAKEGIRQAARDFSGITWAVADLANCPLQTGSVDVIVNILSPASYDEFSRLLAAQGILIKVIPEAHYLQELRQFFYQDERQTYSNEAVANRFYEHFDVVYEKRITKQKTLQKEEQVDLLTMTPLGFQISEERKAAFLDSGTNQMTLDHRIIVGKKKADA</sequence>
<keyword evidence="6" id="KW-1185">Reference proteome</keyword>
<dbReference type="InterPro" id="IPR029063">
    <property type="entry name" value="SAM-dependent_MTases_sf"/>
</dbReference>
<dbReference type="InterPro" id="IPR048647">
    <property type="entry name" value="RlmA_N"/>
</dbReference>
<dbReference type="RefSeq" id="WP_115752126.1">
    <property type="nucleotide sequence ID" value="NZ_LARY01000001.1"/>
</dbReference>
<comment type="caution">
    <text evidence="5">The sequence shown here is derived from an EMBL/GenBank/DDBJ whole genome shotgun (WGS) entry which is preliminary data.</text>
</comment>
<feature type="binding site" evidence="1">
    <location>
        <position position="42"/>
    </location>
    <ligand>
        <name>Zn(2+)</name>
        <dbReference type="ChEBI" id="CHEBI:29105"/>
    </ligand>
</feature>
<organism evidence="5 6">
    <name type="scientific">Listeria kieliensis</name>
    <dbReference type="NCBI Taxonomy" id="1621700"/>
    <lineage>
        <taxon>Bacteria</taxon>
        <taxon>Bacillati</taxon>
        <taxon>Bacillota</taxon>
        <taxon>Bacilli</taxon>
        <taxon>Bacillales</taxon>
        <taxon>Listeriaceae</taxon>
        <taxon>Listeria</taxon>
    </lineage>
</organism>
<dbReference type="Pfam" id="PF13649">
    <property type="entry name" value="Methyltransf_25"/>
    <property type="match status" value="1"/>
</dbReference>
<evidence type="ECO:0000259" key="4">
    <source>
        <dbReference type="Pfam" id="PF21302"/>
    </source>
</evidence>
<name>A0A3D8TTX2_9LIST</name>
<dbReference type="PIRSF" id="PIRSF018249">
    <property type="entry name" value="MyrA_prd"/>
    <property type="match status" value="1"/>
</dbReference>
<keyword evidence="5" id="KW-0808">Transferase</keyword>
<dbReference type="Pfam" id="PF21302">
    <property type="entry name" value="Zn_ribbon_RlmA"/>
    <property type="match status" value="1"/>
</dbReference>
<protein>
    <submittedName>
        <fullName evidence="5">rRNA (Guanine-N1)-methyltransferase</fullName>
    </submittedName>
</protein>
<feature type="binding site" evidence="1">
    <location>
        <position position="24"/>
    </location>
    <ligand>
        <name>Zn(2+)</name>
        <dbReference type="ChEBI" id="CHEBI:29105"/>
    </ligand>
</feature>
<keyword evidence="2" id="KW-0949">S-adenosyl-L-methionine</keyword>
<dbReference type="GO" id="GO:0046872">
    <property type="term" value="F:metal ion binding"/>
    <property type="evidence" value="ECO:0007669"/>
    <property type="project" value="UniProtKB-KW"/>
</dbReference>
<proteinExistence type="predicted"/>
<dbReference type="SUPFAM" id="SSF53335">
    <property type="entry name" value="S-adenosyl-L-methionine-dependent methyltransferases"/>
    <property type="match status" value="1"/>
</dbReference>
<feature type="binding site" evidence="1">
    <location>
        <position position="21"/>
    </location>
    <ligand>
        <name>Zn(2+)</name>
        <dbReference type="ChEBI" id="CHEBI:29105"/>
    </ligand>
</feature>
<dbReference type="InterPro" id="IPR016718">
    <property type="entry name" value="rRNA_m1G-MeTrfase_A_prd"/>
</dbReference>
<keyword evidence="1" id="KW-0479">Metal-binding</keyword>
<feature type="binding site" evidence="2">
    <location>
        <position position="81"/>
    </location>
    <ligand>
        <name>S-adenosyl-L-methionine</name>
        <dbReference type="ChEBI" id="CHEBI:59789"/>
    </ligand>
</feature>
<evidence type="ECO:0000259" key="3">
    <source>
        <dbReference type="Pfam" id="PF13649"/>
    </source>
</evidence>
<keyword evidence="5" id="KW-0489">Methyltransferase</keyword>
<dbReference type="InterPro" id="IPR041698">
    <property type="entry name" value="Methyltransf_25"/>
</dbReference>
<keyword evidence="1" id="KW-0862">Zinc</keyword>
<evidence type="ECO:0000256" key="1">
    <source>
        <dbReference type="PIRSR" id="PIRSR018249-1"/>
    </source>
</evidence>
<feature type="domain" description="23S rRNA (guanine(745)-N(1))-methyltransferase N-terminal" evidence="4">
    <location>
        <begin position="20"/>
        <end position="54"/>
    </location>
</feature>
<reference evidence="6" key="1">
    <citation type="submission" date="2015-04" db="EMBL/GenBank/DDBJ databases">
        <authorList>
            <person name="Schardt J."/>
            <person name="Mueller-Herbst S."/>
            <person name="Scherer S."/>
            <person name="Huptas C."/>
        </authorList>
    </citation>
    <scope>NUCLEOTIDE SEQUENCE [LARGE SCALE GENOMIC DNA]</scope>
    <source>
        <strain evidence="6">Kiel-L1</strain>
    </source>
</reference>
<dbReference type="GO" id="GO:0008168">
    <property type="term" value="F:methyltransferase activity"/>
    <property type="evidence" value="ECO:0007669"/>
    <property type="project" value="UniProtKB-KW"/>
</dbReference>
<evidence type="ECO:0000313" key="6">
    <source>
        <dbReference type="Proteomes" id="UP000257055"/>
    </source>
</evidence>
<gene>
    <name evidence="5" type="ORF">UR08_02710</name>
</gene>
<feature type="binding site" evidence="2">
    <location>
        <begin position="109"/>
        <end position="110"/>
    </location>
    <ligand>
        <name>S-adenosyl-L-methionine</name>
        <dbReference type="ChEBI" id="CHEBI:59789"/>
    </ligand>
</feature>
<dbReference type="GO" id="GO:0032259">
    <property type="term" value="P:methylation"/>
    <property type="evidence" value="ECO:0007669"/>
    <property type="project" value="UniProtKB-KW"/>
</dbReference>
<dbReference type="Gene3D" id="3.40.50.150">
    <property type="entry name" value="Vaccinia Virus protein VP39"/>
    <property type="match status" value="1"/>
</dbReference>
<evidence type="ECO:0000256" key="2">
    <source>
        <dbReference type="PIRSR" id="PIRSR018249-2"/>
    </source>
</evidence>
<feature type="binding site" evidence="2">
    <location>
        <position position="198"/>
    </location>
    <ligand>
        <name>S-adenosyl-L-methionine</name>
        <dbReference type="ChEBI" id="CHEBI:59789"/>
    </ligand>
</feature>
<dbReference type="AlphaFoldDB" id="A0A3D8TTX2"/>